<dbReference type="STRING" id="1004156.AYP45_09990"/>
<organism evidence="2 3">
    <name type="scientific">Candidatus Brocadia carolinensis</name>
    <dbReference type="NCBI Taxonomy" id="1004156"/>
    <lineage>
        <taxon>Bacteria</taxon>
        <taxon>Pseudomonadati</taxon>
        <taxon>Planctomycetota</taxon>
        <taxon>Candidatus Brocadiia</taxon>
        <taxon>Candidatus Brocadiales</taxon>
        <taxon>Candidatus Brocadiaceae</taxon>
        <taxon>Candidatus Brocadia</taxon>
    </lineage>
</organism>
<sequence>MKFPGDNALSYVVAEGLRQAGHDAKHVREYGMQAADDSAIFALAAREERVVISADTDFGTLLALRQETKPSVILFRILSQRRPGKQVALLLANLPNILDALMQGSIVVFEEKRLRIRSLPIMDRETEKQS</sequence>
<dbReference type="Proteomes" id="UP000189681">
    <property type="component" value="Unassembled WGS sequence"/>
</dbReference>
<dbReference type="EMBL" id="AYTS01000085">
    <property type="protein sequence ID" value="OOP56369.1"/>
    <property type="molecule type" value="Genomic_DNA"/>
</dbReference>
<evidence type="ECO:0000259" key="1">
    <source>
        <dbReference type="Pfam" id="PF18480"/>
    </source>
</evidence>
<comment type="caution">
    <text evidence="2">The sequence shown here is derived from an EMBL/GenBank/DDBJ whole genome shotgun (WGS) entry which is preliminary data.</text>
</comment>
<reference evidence="2 3" key="1">
    <citation type="journal article" date="2017" name="Water Res.">
        <title>Discovery and metagenomic analysis of an anammox bacterial enrichment related to Candidatus "Brocadia caroliniensis" in a full-scale glycerol-fed nitritation-denitritation separate centrate treatment process.</title>
        <authorList>
            <person name="Park H."/>
            <person name="Brotto A.C."/>
            <person name="van Loosdrecht M.C."/>
            <person name="Chandran K."/>
        </authorList>
    </citation>
    <scope>NUCLEOTIDE SEQUENCE [LARGE SCALE GENOMIC DNA]</scope>
    <source>
        <strain evidence="2">26THWARD</strain>
    </source>
</reference>
<evidence type="ECO:0000313" key="3">
    <source>
        <dbReference type="Proteomes" id="UP000189681"/>
    </source>
</evidence>
<gene>
    <name evidence="2" type="ORF">AYP45_09990</name>
</gene>
<accession>A0A1V4AT86</accession>
<dbReference type="AlphaFoldDB" id="A0A1V4AT86"/>
<proteinExistence type="predicted"/>
<name>A0A1V4AT86_9BACT</name>
<feature type="domain" description="DUF5615" evidence="1">
    <location>
        <begin position="1"/>
        <end position="110"/>
    </location>
</feature>
<evidence type="ECO:0000313" key="2">
    <source>
        <dbReference type="EMBL" id="OOP56369.1"/>
    </source>
</evidence>
<protein>
    <recommendedName>
        <fullName evidence="1">DUF5615 domain-containing protein</fullName>
    </recommendedName>
</protein>
<dbReference type="InterPro" id="IPR041049">
    <property type="entry name" value="DUF5615"/>
</dbReference>
<dbReference type="Pfam" id="PF18480">
    <property type="entry name" value="DUF5615"/>
    <property type="match status" value="1"/>
</dbReference>